<sequence length="68" mass="8138">MKNFFNLKTTWTNAEFIPLKLCIASAYILIGIYFVDFFKTYWQWVALVFFITVIASVSMWIKKMKQNN</sequence>
<keyword evidence="1" id="KW-0812">Transmembrane</keyword>
<gene>
    <name evidence="2" type="ORF">MG292_09055</name>
</gene>
<accession>A0ABY8N3J9</accession>
<evidence type="ECO:0000256" key="1">
    <source>
        <dbReference type="SAM" id="Phobius"/>
    </source>
</evidence>
<feature type="transmembrane region" description="Helical" evidence="1">
    <location>
        <begin position="16"/>
        <end position="35"/>
    </location>
</feature>
<dbReference type="EMBL" id="CP092332">
    <property type="protein sequence ID" value="WGK94224.1"/>
    <property type="molecule type" value="Genomic_DNA"/>
</dbReference>
<evidence type="ECO:0000313" key="3">
    <source>
        <dbReference type="Proteomes" id="UP001232117"/>
    </source>
</evidence>
<protein>
    <submittedName>
        <fullName evidence="2">Uncharacterized protein</fullName>
    </submittedName>
</protein>
<name>A0ABY8N3J9_9FLAO</name>
<keyword evidence="1" id="KW-0472">Membrane</keyword>
<reference evidence="2 3" key="1">
    <citation type="submission" date="2023-06" db="EMBL/GenBank/DDBJ databases">
        <title>Complete Genome Sequence of Flavobacterium keumense K3R-10.</title>
        <authorList>
            <person name="Jeong H."/>
            <person name="Jhang S.Y."/>
            <person name="Kim J.N."/>
        </authorList>
    </citation>
    <scope>NUCLEOTIDE SEQUENCE [LARGE SCALE GENOMIC DNA]</scope>
    <source>
        <strain evidence="2 3">K3R-10</strain>
    </source>
</reference>
<keyword evidence="1" id="KW-1133">Transmembrane helix</keyword>
<organism evidence="2 3">
    <name type="scientific">Flavobacterium keumense</name>
    <dbReference type="NCBI Taxonomy" id="1306518"/>
    <lineage>
        <taxon>Bacteria</taxon>
        <taxon>Pseudomonadati</taxon>
        <taxon>Bacteroidota</taxon>
        <taxon>Flavobacteriia</taxon>
        <taxon>Flavobacteriales</taxon>
        <taxon>Flavobacteriaceae</taxon>
        <taxon>Flavobacterium</taxon>
    </lineage>
</organism>
<proteinExistence type="predicted"/>
<dbReference type="Proteomes" id="UP001232117">
    <property type="component" value="Chromosome"/>
</dbReference>
<evidence type="ECO:0000313" key="2">
    <source>
        <dbReference type="EMBL" id="WGK94224.1"/>
    </source>
</evidence>
<keyword evidence="3" id="KW-1185">Reference proteome</keyword>
<feature type="transmembrane region" description="Helical" evidence="1">
    <location>
        <begin position="41"/>
        <end position="61"/>
    </location>
</feature>
<dbReference type="RefSeq" id="WP_264533049.1">
    <property type="nucleotide sequence ID" value="NZ_CP092332.1"/>
</dbReference>